<evidence type="ECO:0000313" key="2">
    <source>
        <dbReference type="Proteomes" id="UP000441522"/>
    </source>
</evidence>
<gene>
    <name evidence="1" type="ORF">GAS29_01080</name>
</gene>
<dbReference type="Proteomes" id="UP000441522">
    <property type="component" value="Unassembled WGS sequence"/>
</dbReference>
<proteinExistence type="predicted"/>
<name>A0A6I0HKK4_PHOVU</name>
<reference evidence="1 2" key="1">
    <citation type="journal article" date="2019" name="Nat. Med.">
        <title>A library of human gut bacterial isolates paired with longitudinal multiomics data enables mechanistic microbiome research.</title>
        <authorList>
            <person name="Poyet M."/>
            <person name="Groussin M."/>
            <person name="Gibbons S.M."/>
            <person name="Avila-Pacheco J."/>
            <person name="Jiang X."/>
            <person name="Kearney S.M."/>
            <person name="Perrotta A.R."/>
            <person name="Berdy B."/>
            <person name="Zhao S."/>
            <person name="Lieberman T.D."/>
            <person name="Swanson P.K."/>
            <person name="Smith M."/>
            <person name="Roesemann S."/>
            <person name="Alexander J.E."/>
            <person name="Rich S.A."/>
            <person name="Livny J."/>
            <person name="Vlamakis H."/>
            <person name="Clish C."/>
            <person name="Bullock K."/>
            <person name="Deik A."/>
            <person name="Scott J."/>
            <person name="Pierce K.A."/>
            <person name="Xavier R.J."/>
            <person name="Alm E.J."/>
        </authorList>
    </citation>
    <scope>NUCLEOTIDE SEQUENCE [LARGE SCALE GENOMIC DNA]</scope>
    <source>
        <strain evidence="1 2">BIOML-A5</strain>
    </source>
</reference>
<dbReference type="EMBL" id="WCWW01000002">
    <property type="protein sequence ID" value="KAB3860218.1"/>
    <property type="molecule type" value="Genomic_DNA"/>
</dbReference>
<dbReference type="AlphaFoldDB" id="A0A6I0HKK4"/>
<sequence>MKESEYCIGDFLYGIPSSKESEMYNPTDKRVFIYNGCITGDGYGILVGWHDGQIKKSTGFRNFMWGGDVRKATEQEKHDFMAKLMNQETINPY</sequence>
<comment type="caution">
    <text evidence="1">The sequence shown here is derived from an EMBL/GenBank/DDBJ whole genome shotgun (WGS) entry which is preliminary data.</text>
</comment>
<organism evidence="1 2">
    <name type="scientific">Phocaeicola vulgatus</name>
    <name type="common">Bacteroides vulgatus</name>
    <dbReference type="NCBI Taxonomy" id="821"/>
    <lineage>
        <taxon>Bacteria</taxon>
        <taxon>Pseudomonadati</taxon>
        <taxon>Bacteroidota</taxon>
        <taxon>Bacteroidia</taxon>
        <taxon>Bacteroidales</taxon>
        <taxon>Bacteroidaceae</taxon>
        <taxon>Phocaeicola</taxon>
    </lineage>
</organism>
<evidence type="ECO:0000313" key="1">
    <source>
        <dbReference type="EMBL" id="KAB3860218.1"/>
    </source>
</evidence>
<protein>
    <submittedName>
        <fullName evidence="1">Uncharacterized protein</fullName>
    </submittedName>
</protein>
<accession>A0A6I0HKK4</accession>